<name>A0A562UL77_9ACTN</name>
<dbReference type="GO" id="GO:0031179">
    <property type="term" value="P:peptide modification"/>
    <property type="evidence" value="ECO:0007669"/>
    <property type="project" value="InterPro"/>
</dbReference>
<dbReference type="OrthoDB" id="1882482at2"/>
<dbReference type="AlphaFoldDB" id="A0A562UL77"/>
<dbReference type="SMART" id="SM01260">
    <property type="entry name" value="LANC_like"/>
    <property type="match status" value="1"/>
</dbReference>
<dbReference type="RefSeq" id="WP_147144665.1">
    <property type="nucleotide sequence ID" value="NZ_BAABIJ010000008.1"/>
</dbReference>
<sequence>MNPAGRRAEAARVVRIVAERLRNPAHVKAVTVAATGDGGDAATSAWRDLSLSAGFAGVALLYAELSATEPEWRTVLHDHLTAVVAAARDDVTPGAFGGRGAALVALRAARRATGDYRAAERKMAAAVETALARAVRRPIPTPVAFPDYDAVAGPSGVLGLVEAGSATARDTVEWLSRLCTSTGDRPGWWVEHGPNPHVAPPDGGHGNLGLAHGAAGILAALARAPDGTGGGGRAAAHRLADWLLAHRRVDGFGPWWPMFVTDDSATDRVRPAPTWCYGAPGIAVALRSAADRFDRPELREAADEAVAAALEAPVSLPDNGLCHGWAGLAHVLWRVDADRYRDTTETAMDRVLHGFTEDAAFGFRCHGDTGDFDHPGFLEGAAGTALALHRYAVGEPPRSGWDDVLLL</sequence>
<organism evidence="2 3">
    <name type="scientific">Stackebrandtia albiflava</name>
    <dbReference type="NCBI Taxonomy" id="406432"/>
    <lineage>
        <taxon>Bacteria</taxon>
        <taxon>Bacillati</taxon>
        <taxon>Actinomycetota</taxon>
        <taxon>Actinomycetes</taxon>
        <taxon>Glycomycetales</taxon>
        <taxon>Glycomycetaceae</taxon>
        <taxon>Stackebrandtia</taxon>
    </lineage>
</organism>
<feature type="binding site" evidence="1">
    <location>
        <position position="323"/>
    </location>
    <ligand>
        <name>Zn(2+)</name>
        <dbReference type="ChEBI" id="CHEBI:29105"/>
    </ligand>
</feature>
<keyword evidence="3" id="KW-1185">Reference proteome</keyword>
<dbReference type="SUPFAM" id="SSF158745">
    <property type="entry name" value="LanC-like"/>
    <property type="match status" value="1"/>
</dbReference>
<evidence type="ECO:0000256" key="1">
    <source>
        <dbReference type="PIRSR" id="PIRSR607822-1"/>
    </source>
</evidence>
<keyword evidence="1" id="KW-0479">Metal-binding</keyword>
<comment type="caution">
    <text evidence="2">The sequence shown here is derived from an EMBL/GenBank/DDBJ whole genome shotgun (WGS) entry which is preliminary data.</text>
</comment>
<dbReference type="GO" id="GO:0046872">
    <property type="term" value="F:metal ion binding"/>
    <property type="evidence" value="ECO:0007669"/>
    <property type="project" value="UniProtKB-KW"/>
</dbReference>
<evidence type="ECO:0000313" key="3">
    <source>
        <dbReference type="Proteomes" id="UP000321617"/>
    </source>
</evidence>
<feature type="binding site" evidence="1">
    <location>
        <position position="322"/>
    </location>
    <ligand>
        <name>Zn(2+)</name>
        <dbReference type="ChEBI" id="CHEBI:29105"/>
    </ligand>
</feature>
<feature type="binding site" evidence="1">
    <location>
        <position position="276"/>
    </location>
    <ligand>
        <name>Zn(2+)</name>
        <dbReference type="ChEBI" id="CHEBI:29105"/>
    </ligand>
</feature>
<reference evidence="2 3" key="1">
    <citation type="journal article" date="2013" name="Stand. Genomic Sci.">
        <title>Genomic Encyclopedia of Type Strains, Phase I: The one thousand microbial genomes (KMG-I) project.</title>
        <authorList>
            <person name="Kyrpides N.C."/>
            <person name="Woyke T."/>
            <person name="Eisen J.A."/>
            <person name="Garrity G."/>
            <person name="Lilburn T.G."/>
            <person name="Beck B.J."/>
            <person name="Whitman W.B."/>
            <person name="Hugenholtz P."/>
            <person name="Klenk H.P."/>
        </authorList>
    </citation>
    <scope>NUCLEOTIDE SEQUENCE [LARGE SCALE GENOMIC DNA]</scope>
    <source>
        <strain evidence="2 3">DSM 45044</strain>
    </source>
</reference>
<keyword evidence="1" id="KW-0862">Zinc</keyword>
<dbReference type="Proteomes" id="UP000321617">
    <property type="component" value="Unassembled WGS sequence"/>
</dbReference>
<dbReference type="PRINTS" id="PR01950">
    <property type="entry name" value="LANCSUPER"/>
</dbReference>
<proteinExistence type="predicted"/>
<protein>
    <submittedName>
        <fullName evidence="2">Lanthionine synthetase-like protein</fullName>
    </submittedName>
</protein>
<dbReference type="PRINTS" id="PR01955">
    <property type="entry name" value="LANCFRANKIA"/>
</dbReference>
<dbReference type="EMBL" id="VLLL01000013">
    <property type="protein sequence ID" value="TWJ06362.1"/>
    <property type="molecule type" value="Genomic_DNA"/>
</dbReference>
<evidence type="ECO:0000313" key="2">
    <source>
        <dbReference type="EMBL" id="TWJ06362.1"/>
    </source>
</evidence>
<gene>
    <name evidence="2" type="ORF">LX16_5326</name>
</gene>
<dbReference type="Gene3D" id="1.50.10.20">
    <property type="match status" value="1"/>
</dbReference>
<dbReference type="InterPro" id="IPR007822">
    <property type="entry name" value="LANC-like"/>
</dbReference>
<accession>A0A562UL77</accession>
<dbReference type="Pfam" id="PF05147">
    <property type="entry name" value="LANC_like"/>
    <property type="match status" value="1"/>
</dbReference>